<evidence type="ECO:0000256" key="1">
    <source>
        <dbReference type="SAM" id="MobiDB-lite"/>
    </source>
</evidence>
<protein>
    <recommendedName>
        <fullName evidence="2">SprT-like domain-containing protein</fullName>
    </recommendedName>
</protein>
<feature type="compositionally biased region" description="Basic and acidic residues" evidence="1">
    <location>
        <begin position="233"/>
        <end position="259"/>
    </location>
</feature>
<feature type="compositionally biased region" description="Polar residues" evidence="1">
    <location>
        <begin position="284"/>
        <end position="301"/>
    </location>
</feature>
<dbReference type="InterPro" id="IPR006640">
    <property type="entry name" value="SprT-like_domain"/>
</dbReference>
<dbReference type="Ensembl" id="ENSXETT00000084289">
    <property type="protein sequence ID" value="ENSXETP00000090061"/>
    <property type="gene ID" value="ENSXETG00000038920"/>
</dbReference>
<organism evidence="3">
    <name type="scientific">Xenopus tropicalis</name>
    <name type="common">Western clawed frog</name>
    <name type="synonym">Silurana tropicalis</name>
    <dbReference type="NCBI Taxonomy" id="8364"/>
    <lineage>
        <taxon>Eukaryota</taxon>
        <taxon>Metazoa</taxon>
        <taxon>Chordata</taxon>
        <taxon>Craniata</taxon>
        <taxon>Vertebrata</taxon>
        <taxon>Euteleostomi</taxon>
        <taxon>Amphibia</taxon>
        <taxon>Batrachia</taxon>
        <taxon>Anura</taxon>
        <taxon>Pipoidea</taxon>
        <taxon>Pipidae</taxon>
        <taxon>Xenopodinae</taxon>
        <taxon>Xenopus</taxon>
        <taxon>Silurana</taxon>
    </lineage>
</organism>
<feature type="compositionally biased region" description="Basic and acidic residues" evidence="1">
    <location>
        <begin position="273"/>
        <end position="283"/>
    </location>
</feature>
<dbReference type="InParanoid" id="A0A6I8SA29"/>
<evidence type="ECO:0000259" key="2">
    <source>
        <dbReference type="SMART" id="SM00731"/>
    </source>
</evidence>
<feature type="region of interest" description="Disordered" evidence="1">
    <location>
        <begin position="60"/>
        <end position="99"/>
    </location>
</feature>
<dbReference type="Pfam" id="PF17283">
    <property type="entry name" value="Zn_ribbon_SprT"/>
    <property type="match status" value="1"/>
</dbReference>
<feature type="compositionally biased region" description="Basic and acidic residues" evidence="1">
    <location>
        <begin position="69"/>
        <end position="89"/>
    </location>
</feature>
<feature type="compositionally biased region" description="Polar residues" evidence="1">
    <location>
        <begin position="158"/>
        <end position="174"/>
    </location>
</feature>
<proteinExistence type="predicted"/>
<feature type="region of interest" description="Disordered" evidence="1">
    <location>
        <begin position="210"/>
        <end position="339"/>
    </location>
</feature>
<accession>A0A6I8SA29</accession>
<dbReference type="GO" id="GO:0006974">
    <property type="term" value="P:DNA damage response"/>
    <property type="evidence" value="ECO:0007669"/>
    <property type="project" value="UniProtKB-ARBA"/>
</dbReference>
<reference evidence="3" key="1">
    <citation type="journal article" date="2010" name="Science">
        <title>The genome of the Western clawed frog Xenopus tropicalis.</title>
        <authorList>
            <person name="Hellsten U."/>
            <person name="Harland R.M."/>
            <person name="Gilchrist M.J."/>
            <person name="Hendrix D."/>
            <person name="Jurka J."/>
            <person name="Kapitonov V."/>
            <person name="Ovcharenko I."/>
            <person name="Putnam N.H."/>
            <person name="Shu S."/>
            <person name="Taher L."/>
            <person name="Blitz I.L."/>
            <person name="Blumberg B."/>
            <person name="Dichmann D.S."/>
            <person name="Dubchak I."/>
            <person name="Amaya E."/>
            <person name="Detter J.C."/>
            <person name="Fletcher R."/>
            <person name="Gerhard D.S."/>
            <person name="Goodstein D."/>
            <person name="Graves T."/>
            <person name="Grigoriev I.V."/>
            <person name="Grimwood J."/>
            <person name="Kawashima T."/>
            <person name="Lindquist E."/>
            <person name="Lucas S.M."/>
            <person name="Mead P.E."/>
            <person name="Mitros T."/>
            <person name="Ogino H."/>
            <person name="Ohta Y."/>
            <person name="Poliakov A.V."/>
            <person name="Pollet N."/>
            <person name="Robert J."/>
            <person name="Salamov A."/>
            <person name="Sater A.K."/>
            <person name="Schmutz J."/>
            <person name="Terry A."/>
            <person name="Vize P.D."/>
            <person name="Warren W.C."/>
            <person name="Wells D."/>
            <person name="Wills A."/>
            <person name="Wilson R.K."/>
            <person name="Zimmerman L.B."/>
            <person name="Zorn A.M."/>
            <person name="Grainger R."/>
            <person name="Grammer T."/>
            <person name="Khokha M.K."/>
            <person name="Richardson P.M."/>
            <person name="Rokhsar D.S."/>
        </authorList>
    </citation>
    <scope>NUCLEOTIDE SEQUENCE [LARGE SCALE GENOMIC DNA]</scope>
    <source>
        <strain evidence="3">Nigerian</strain>
    </source>
</reference>
<dbReference type="Pfam" id="PF10263">
    <property type="entry name" value="SprT-like"/>
    <property type="match status" value="1"/>
</dbReference>
<feature type="domain" description="SprT-like" evidence="2">
    <location>
        <begin position="386"/>
        <end position="544"/>
    </location>
</feature>
<dbReference type="SMART" id="SM00731">
    <property type="entry name" value="SprT"/>
    <property type="match status" value="1"/>
</dbReference>
<dbReference type="AlphaFoldDB" id="A0A6I8SA29"/>
<reference evidence="3" key="2">
    <citation type="submission" date="2020-05" db="UniProtKB">
        <authorList>
            <consortium name="Ensembl"/>
        </authorList>
    </citation>
    <scope>IDENTIFICATION</scope>
</reference>
<dbReference type="Bgee" id="ENSXETG00000038920">
    <property type="expression patterns" value="Expressed in ovary and 8 other cell types or tissues"/>
</dbReference>
<dbReference type="InterPro" id="IPR035240">
    <property type="entry name" value="SprT_Zn_ribbon"/>
</dbReference>
<sequence>MAAECRSLMERICARGGWSGKAADGQATKKFLSNSHVRDVMSPDLDGADSPLLRPCAEKLDLSSSDTESDGKQEEASKFELKKNKETNRNNKTGNFNTIQEKPRSAVVISDSSDEDFENFLIALKTPKHVEKKGKSNSSIKAFIVDSDEDEFDSVFSKNKTGSRSRNGLANSTVDKVPPAADRDLVSPQTFVSPVFISDSDDDDSIVIKSTWHTRNKEKKDAKLGNGSKLKTGRNEKPSHDSNIKGMQRREQEVSRDPHFYTSESSDEEFESLLERIKNRTKDQTPSSTAIKSSRPQTSVTEPIKVPCLDLTNRKENGLGRKPKSLSKVPPSPHISSDRILKEVPDSCERPRSDSVKLPCKVPDCFLQDLSYPKSLYVKNFKQKKEELTSRLYSLYNRTVFDQKLPENMEITWNKKMRKTAGYCVTGQKRLPMLQRYARIELSEKVCDSADRLRDTLIHEICHAATWLINGVRDGHGQFWRFYAKKATVVHPELPMVTRCHTYEINYKYTYECSRCKNTIGRHSKSLDTEKFVCALCKGKLVLLSSTRKDGSPAGGQLTPFAKYVKENYGSTKKVMTGMSHAEVMRKLSADFSSKTKISS</sequence>
<feature type="region of interest" description="Disordered" evidence="1">
    <location>
        <begin position="150"/>
        <end position="185"/>
    </location>
</feature>
<evidence type="ECO:0000313" key="3">
    <source>
        <dbReference type="Ensembl" id="ENSXETP00000090061"/>
    </source>
</evidence>
<name>A0A6I8SA29_XENTR</name>
<dbReference type="GeneTree" id="ENSGT00440000040163"/>
<dbReference type="PANTHER" id="PTHR23099:SF0">
    <property type="entry name" value="GERM CELL NUCLEAR ACIDIC PROTEIN"/>
    <property type="match status" value="1"/>
</dbReference>
<dbReference type="PANTHER" id="PTHR23099">
    <property type="entry name" value="TRANSCRIPTIONAL REGULATOR"/>
    <property type="match status" value="1"/>
</dbReference>